<evidence type="ECO:0000256" key="1">
    <source>
        <dbReference type="SAM" id="MobiDB-lite"/>
    </source>
</evidence>
<feature type="compositionally biased region" description="Polar residues" evidence="1">
    <location>
        <begin position="1"/>
        <end position="10"/>
    </location>
</feature>
<dbReference type="EMBL" id="VNHS01000001">
    <property type="protein sequence ID" value="TYP79831.1"/>
    <property type="molecule type" value="Genomic_DNA"/>
</dbReference>
<reference evidence="2 3" key="1">
    <citation type="submission" date="2019-07" db="EMBL/GenBank/DDBJ databases">
        <title>Genomic Encyclopedia of Type Strains, Phase III (KMG-III): the genomes of soil and plant-associated and newly described type strains.</title>
        <authorList>
            <person name="Whitman W."/>
        </authorList>
    </citation>
    <scope>NUCLEOTIDE SEQUENCE [LARGE SCALE GENOMIC DNA]</scope>
    <source>
        <strain evidence="2 3">BL24</strain>
    </source>
</reference>
<proteinExistence type="predicted"/>
<dbReference type="Proteomes" id="UP000323257">
    <property type="component" value="Unassembled WGS sequence"/>
</dbReference>
<evidence type="ECO:0000313" key="2">
    <source>
        <dbReference type="EMBL" id="TYP79831.1"/>
    </source>
</evidence>
<feature type="region of interest" description="Disordered" evidence="1">
    <location>
        <begin position="1"/>
        <end position="33"/>
    </location>
</feature>
<dbReference type="AlphaFoldDB" id="A0A5S5CMX1"/>
<evidence type="ECO:0000313" key="3">
    <source>
        <dbReference type="Proteomes" id="UP000323257"/>
    </source>
</evidence>
<name>A0A5S5CMX1_9BACL</name>
<comment type="caution">
    <text evidence="2">The sequence shown here is derived from an EMBL/GenBank/DDBJ whole genome shotgun (WGS) entry which is preliminary data.</text>
</comment>
<accession>A0A5S5CMX1</accession>
<feature type="compositionally biased region" description="Polar residues" evidence="1">
    <location>
        <begin position="52"/>
        <end position="70"/>
    </location>
</feature>
<keyword evidence="3" id="KW-1185">Reference proteome</keyword>
<feature type="compositionally biased region" description="Basic residues" evidence="1">
    <location>
        <begin position="12"/>
        <end position="33"/>
    </location>
</feature>
<sequence>MRNAVRSSNRGAARHRNIRLGRRATSKAIQRKNIPRNMKAASRLTTVIYADSNTESNARSNTESAENTLPSSTKNSNKTKSNHRKDPAIKGVTRLAASLLPWYKKLASDKAYAWSIYLAAKKGDADELRDLVTPEVKHDGVLSFTATPGKIIVSLRLRGAMFSNRFDVR</sequence>
<gene>
    <name evidence="2" type="ORF">BCM02_101952</name>
</gene>
<organism evidence="2 3">
    <name type="scientific">Paenibacillus methanolicus</name>
    <dbReference type="NCBI Taxonomy" id="582686"/>
    <lineage>
        <taxon>Bacteria</taxon>
        <taxon>Bacillati</taxon>
        <taxon>Bacillota</taxon>
        <taxon>Bacilli</taxon>
        <taxon>Bacillales</taxon>
        <taxon>Paenibacillaceae</taxon>
        <taxon>Paenibacillus</taxon>
    </lineage>
</organism>
<feature type="region of interest" description="Disordered" evidence="1">
    <location>
        <begin position="52"/>
        <end position="87"/>
    </location>
</feature>
<protein>
    <submittedName>
        <fullName evidence="2">Uncharacterized protein</fullName>
    </submittedName>
</protein>